<dbReference type="Proteomes" id="UP000179242">
    <property type="component" value="Unassembled WGS sequence"/>
</dbReference>
<name>A0A1F4U7X7_UNCSA</name>
<dbReference type="Gene3D" id="1.20.1440.60">
    <property type="entry name" value="23S rRNA-intervening sequence"/>
    <property type="match status" value="1"/>
</dbReference>
<accession>A0A1F4U7X7</accession>
<dbReference type="EMBL" id="MEUJ01000002">
    <property type="protein sequence ID" value="OGC41048.1"/>
    <property type="molecule type" value="Genomic_DNA"/>
</dbReference>
<gene>
    <name evidence="1" type="ORF">A2438_02045</name>
</gene>
<dbReference type="SUPFAM" id="SSF158446">
    <property type="entry name" value="IVS-encoded protein-like"/>
    <property type="match status" value="1"/>
</dbReference>
<comment type="caution">
    <text evidence="1">The sequence shown here is derived from an EMBL/GenBank/DDBJ whole genome shotgun (WGS) entry which is preliminary data.</text>
</comment>
<dbReference type="NCBIfam" id="TIGR02436">
    <property type="entry name" value="four helix bundle protein"/>
    <property type="match status" value="1"/>
</dbReference>
<reference evidence="1 2" key="1">
    <citation type="journal article" date="2016" name="Nat. Commun.">
        <title>Thousands of microbial genomes shed light on interconnected biogeochemical processes in an aquifer system.</title>
        <authorList>
            <person name="Anantharaman K."/>
            <person name="Brown C.T."/>
            <person name="Hug L.A."/>
            <person name="Sharon I."/>
            <person name="Castelle C.J."/>
            <person name="Probst A.J."/>
            <person name="Thomas B.C."/>
            <person name="Singh A."/>
            <person name="Wilkins M.J."/>
            <person name="Karaoz U."/>
            <person name="Brodie E.L."/>
            <person name="Williams K.H."/>
            <person name="Hubbard S.S."/>
            <person name="Banfield J.F."/>
        </authorList>
    </citation>
    <scope>NUCLEOTIDE SEQUENCE [LARGE SCALE GENOMIC DNA]</scope>
</reference>
<evidence type="ECO:0008006" key="3">
    <source>
        <dbReference type="Google" id="ProtNLM"/>
    </source>
</evidence>
<dbReference type="InterPro" id="IPR036583">
    <property type="entry name" value="23S_rRNA_IVS_sf"/>
</dbReference>
<dbReference type="AlphaFoldDB" id="A0A1F4U7X7"/>
<sequence length="68" mass="7730">MTFDFEKFPVYNLALTFTKSINSLLEEINISKNSRIADQLIRASLSIPLNIAEGAGRFHRADKKTFIL</sequence>
<protein>
    <recommendedName>
        <fullName evidence="3">Four helix bundle protein</fullName>
    </recommendedName>
</protein>
<proteinExistence type="predicted"/>
<organism evidence="1 2">
    <name type="scientific">candidate division WOR-1 bacterium RIFOXYC2_FULL_46_14</name>
    <dbReference type="NCBI Taxonomy" id="1802587"/>
    <lineage>
        <taxon>Bacteria</taxon>
        <taxon>Bacillati</taxon>
        <taxon>Saganbacteria</taxon>
    </lineage>
</organism>
<evidence type="ECO:0000313" key="2">
    <source>
        <dbReference type="Proteomes" id="UP000179242"/>
    </source>
</evidence>
<dbReference type="Pfam" id="PF05635">
    <property type="entry name" value="23S_rRNA_IVP"/>
    <property type="match status" value="1"/>
</dbReference>
<dbReference type="InterPro" id="IPR012657">
    <property type="entry name" value="23S_rRNA-intervening_sequence"/>
</dbReference>
<evidence type="ECO:0000313" key="1">
    <source>
        <dbReference type="EMBL" id="OGC41048.1"/>
    </source>
</evidence>